<name>A0AAW1BI35_CROAD</name>
<dbReference type="PANTHER" id="PTHR14131:SF5">
    <property type="entry name" value="ANOSMIN-1"/>
    <property type="match status" value="1"/>
</dbReference>
<gene>
    <name evidence="1" type="ORF">NXF25_010282</name>
</gene>
<dbReference type="Gene3D" id="2.60.40.10">
    <property type="entry name" value="Immunoglobulins"/>
    <property type="match status" value="1"/>
</dbReference>
<proteinExistence type="predicted"/>
<accession>A0AAW1BI35</accession>
<dbReference type="SUPFAM" id="SSF49265">
    <property type="entry name" value="Fibronectin type III"/>
    <property type="match status" value="1"/>
</dbReference>
<organism evidence="1 2">
    <name type="scientific">Crotalus adamanteus</name>
    <name type="common">Eastern diamondback rattlesnake</name>
    <dbReference type="NCBI Taxonomy" id="8729"/>
    <lineage>
        <taxon>Eukaryota</taxon>
        <taxon>Metazoa</taxon>
        <taxon>Chordata</taxon>
        <taxon>Craniata</taxon>
        <taxon>Vertebrata</taxon>
        <taxon>Euteleostomi</taxon>
        <taxon>Lepidosauria</taxon>
        <taxon>Squamata</taxon>
        <taxon>Bifurcata</taxon>
        <taxon>Unidentata</taxon>
        <taxon>Episquamata</taxon>
        <taxon>Toxicofera</taxon>
        <taxon>Serpentes</taxon>
        <taxon>Colubroidea</taxon>
        <taxon>Viperidae</taxon>
        <taxon>Crotalinae</taxon>
        <taxon>Crotalus</taxon>
    </lineage>
</organism>
<dbReference type="Proteomes" id="UP001474421">
    <property type="component" value="Unassembled WGS sequence"/>
</dbReference>
<dbReference type="InterPro" id="IPR013783">
    <property type="entry name" value="Ig-like_fold"/>
</dbReference>
<reference evidence="1 2" key="1">
    <citation type="journal article" date="2024" name="Proc. Natl. Acad. Sci. U.S.A.">
        <title>The genetic regulatory architecture and epigenomic basis for age-related changes in rattlesnake venom.</title>
        <authorList>
            <person name="Hogan M.P."/>
            <person name="Holding M.L."/>
            <person name="Nystrom G.S."/>
            <person name="Colston T.J."/>
            <person name="Bartlett D.A."/>
            <person name="Mason A.J."/>
            <person name="Ellsworth S.A."/>
            <person name="Rautsaw R.M."/>
            <person name="Lawrence K.C."/>
            <person name="Strickland J.L."/>
            <person name="He B."/>
            <person name="Fraser P."/>
            <person name="Margres M.J."/>
            <person name="Gilbert D.M."/>
            <person name="Gibbs H.L."/>
            <person name="Parkinson C.L."/>
            <person name="Rokyta D.R."/>
        </authorList>
    </citation>
    <scope>NUCLEOTIDE SEQUENCE [LARGE SCALE GENOMIC DNA]</scope>
    <source>
        <strain evidence="1">DRR0105</strain>
    </source>
</reference>
<dbReference type="AlphaFoldDB" id="A0AAW1BI35"/>
<evidence type="ECO:0000313" key="1">
    <source>
        <dbReference type="EMBL" id="KAK9401926.1"/>
    </source>
</evidence>
<dbReference type="GO" id="GO:0009986">
    <property type="term" value="C:cell surface"/>
    <property type="evidence" value="ECO:0007669"/>
    <property type="project" value="TreeGrafter"/>
</dbReference>
<dbReference type="GO" id="GO:0030182">
    <property type="term" value="P:neuron differentiation"/>
    <property type="evidence" value="ECO:0007669"/>
    <property type="project" value="TreeGrafter"/>
</dbReference>
<protein>
    <submittedName>
        <fullName evidence="1">Anosmin-1</fullName>
    </submittedName>
</protein>
<evidence type="ECO:0000313" key="2">
    <source>
        <dbReference type="Proteomes" id="UP001474421"/>
    </source>
</evidence>
<dbReference type="InterPro" id="IPR036116">
    <property type="entry name" value="FN3_sf"/>
</dbReference>
<sequence>MQLATGKFSEIFSFTEEWISTIGKASDVSFFKGSRLNHLLEIGVPFFQDDQLQVKVYWKKTEDAISREGYHVQWFPELCSYNNTEELEKFNDVTYENYIILQNLSFSCKYNVTVQPVRSIGQLKSESIFFMTPPCSYLKGKKHKHVSCVAKGDPVISKVLAKPENLSASFIVQDINITGYFFLENIKSKSSPTNDRVSSHFGRSHYRKQAKQLTKQHYLPITNIVSRSPYVDSIQPKTINSLPFRGSSVNHK</sequence>
<dbReference type="PANTHER" id="PTHR14131">
    <property type="entry name" value="ANOSMIN"/>
    <property type="match status" value="1"/>
</dbReference>
<dbReference type="InterPro" id="IPR042447">
    <property type="entry name" value="Anosmin-1"/>
</dbReference>
<dbReference type="EMBL" id="JAOTOJ010000004">
    <property type="protein sequence ID" value="KAK9401926.1"/>
    <property type="molecule type" value="Genomic_DNA"/>
</dbReference>
<keyword evidence="2" id="KW-1185">Reference proteome</keyword>
<comment type="caution">
    <text evidence="1">The sequence shown here is derived from an EMBL/GenBank/DDBJ whole genome shotgun (WGS) entry which is preliminary data.</text>
</comment>